<evidence type="ECO:0000256" key="8">
    <source>
        <dbReference type="PIRNR" id="PIRNR006351"/>
    </source>
</evidence>
<feature type="transmembrane region" description="Helical" evidence="9">
    <location>
        <begin position="353"/>
        <end position="372"/>
    </location>
</feature>
<feature type="domain" description="PTS EIIC type-3" evidence="10">
    <location>
        <begin position="9"/>
        <end position="422"/>
    </location>
</feature>
<dbReference type="InterPro" id="IPR003352">
    <property type="entry name" value="PTS_EIIC"/>
</dbReference>
<comment type="caution">
    <text evidence="11">The sequence shown here is derived from an EMBL/GenBank/DDBJ whole genome shotgun (WGS) entry which is preliminary data.</text>
</comment>
<feature type="transmembrane region" description="Helical" evidence="9">
    <location>
        <begin position="29"/>
        <end position="50"/>
    </location>
</feature>
<feature type="transmembrane region" description="Helical" evidence="9">
    <location>
        <begin position="144"/>
        <end position="165"/>
    </location>
</feature>
<dbReference type="GO" id="GO:0009401">
    <property type="term" value="P:phosphoenolpyruvate-dependent sugar phosphotransferase system"/>
    <property type="evidence" value="ECO:0007669"/>
    <property type="project" value="InterPro"/>
</dbReference>
<dbReference type="EMBL" id="RRCN01000001">
    <property type="protein sequence ID" value="RRJ65050.1"/>
    <property type="molecule type" value="Genomic_DNA"/>
</dbReference>
<evidence type="ECO:0000256" key="4">
    <source>
        <dbReference type="ARBA" id="ARBA00022597"/>
    </source>
</evidence>
<feature type="transmembrane region" description="Helical" evidence="9">
    <location>
        <begin position="115"/>
        <end position="132"/>
    </location>
</feature>
<dbReference type="RefSeq" id="WP_128632850.1">
    <property type="nucleotide sequence ID" value="NZ_RRCN01000001.1"/>
</dbReference>
<dbReference type="PIRSF" id="PIRSF006351">
    <property type="entry name" value="PTS_EIIC-Cellobiose"/>
    <property type="match status" value="1"/>
</dbReference>
<sequence>MFDRMLERIEGIMAPVADWASNNRYLRSLMTAILSTLTLTIVGAIAVLIGKPPIPQVVMDASGFIPSLLQGWAAWGEQNAWIRGINDISTGIIGIAFTLAFTFNLARYYKLNETGATIISAMIYFMLVGQPHTVMVNDAPTLQVAMSAFGAHGIFSGIVITIITVELIRFFQTKNIGFRFPASVPNYVQTSFNAILPGIAAVATFAGLDKLLLALTGSHLSELVTSLFGPLVHNFDNVYMVGFFMVLINLFWFLGIHGGSIVMPIILPIEIQNIVSNLNNYSAGLPYDKVFTTPVHFGFIAIGGAGVFALALLNTRSKSKGLRQVGKLGILPAIFNISEPTMFGTPIPLNTKLFIPFLLVPAVNTVITYAAFHWFDMLNAPILNVPAQTPVILIAMAGSASVKAGLVALFIILVDVVIYYPFYKRLESKMVAEEQEEERLHLKSE</sequence>
<evidence type="ECO:0000256" key="1">
    <source>
        <dbReference type="ARBA" id="ARBA00004651"/>
    </source>
</evidence>
<organism evidence="11 12">
    <name type="scientific">Paenibacillus oralis</name>
    <dbReference type="NCBI Taxonomy" id="2490856"/>
    <lineage>
        <taxon>Bacteria</taxon>
        <taxon>Bacillati</taxon>
        <taxon>Bacillota</taxon>
        <taxon>Bacilli</taxon>
        <taxon>Bacillales</taxon>
        <taxon>Paenibacillaceae</taxon>
        <taxon>Paenibacillus</taxon>
    </lineage>
</organism>
<evidence type="ECO:0000313" key="12">
    <source>
        <dbReference type="Proteomes" id="UP000267017"/>
    </source>
</evidence>
<keyword evidence="12" id="KW-1185">Reference proteome</keyword>
<protein>
    <recommendedName>
        <fullName evidence="8">Permease IIC component</fullName>
    </recommendedName>
</protein>
<evidence type="ECO:0000256" key="5">
    <source>
        <dbReference type="ARBA" id="ARBA00022692"/>
    </source>
</evidence>
<keyword evidence="4 8" id="KW-0762">Sugar transport</keyword>
<dbReference type="PROSITE" id="PS51105">
    <property type="entry name" value="PTS_EIIC_TYPE_3"/>
    <property type="match status" value="1"/>
</dbReference>
<keyword evidence="3 8" id="KW-1003">Cell membrane</keyword>
<dbReference type="InterPro" id="IPR004501">
    <property type="entry name" value="PTS_EIIC_3"/>
</dbReference>
<evidence type="ECO:0000256" key="3">
    <source>
        <dbReference type="ARBA" id="ARBA00022475"/>
    </source>
</evidence>
<dbReference type="GO" id="GO:0005886">
    <property type="term" value="C:plasma membrane"/>
    <property type="evidence" value="ECO:0007669"/>
    <property type="project" value="UniProtKB-SubCell"/>
</dbReference>
<name>A0A3P3U4G3_9BACL</name>
<keyword evidence="7 8" id="KW-0472">Membrane</keyword>
<evidence type="ECO:0000256" key="2">
    <source>
        <dbReference type="ARBA" id="ARBA00022448"/>
    </source>
</evidence>
<dbReference type="PANTHER" id="PTHR33989">
    <property type="match status" value="1"/>
</dbReference>
<keyword evidence="2 8" id="KW-0813">Transport</keyword>
<evidence type="ECO:0000256" key="9">
    <source>
        <dbReference type="SAM" id="Phobius"/>
    </source>
</evidence>
<evidence type="ECO:0000313" key="11">
    <source>
        <dbReference type="EMBL" id="RRJ65050.1"/>
    </source>
</evidence>
<evidence type="ECO:0000256" key="6">
    <source>
        <dbReference type="ARBA" id="ARBA00022989"/>
    </source>
</evidence>
<dbReference type="Proteomes" id="UP000267017">
    <property type="component" value="Unassembled WGS sequence"/>
</dbReference>
<dbReference type="AlphaFoldDB" id="A0A3P3U4G3"/>
<dbReference type="GO" id="GO:0008982">
    <property type="term" value="F:protein-N(PI)-phosphohistidine-sugar phosphotransferase activity"/>
    <property type="evidence" value="ECO:0007669"/>
    <property type="project" value="UniProtKB-UniRule"/>
</dbReference>
<keyword evidence="6 9" id="KW-1133">Transmembrane helix</keyword>
<feature type="transmembrane region" description="Helical" evidence="9">
    <location>
        <begin position="81"/>
        <end position="103"/>
    </location>
</feature>
<dbReference type="InterPro" id="IPR051088">
    <property type="entry name" value="PTS_Sugar-EIIC/EIIB"/>
</dbReference>
<dbReference type="OrthoDB" id="1641940at2"/>
<dbReference type="InterPro" id="IPR004796">
    <property type="entry name" value="PTS_IIC_cello"/>
</dbReference>
<evidence type="ECO:0000256" key="7">
    <source>
        <dbReference type="ARBA" id="ARBA00023136"/>
    </source>
</evidence>
<reference evidence="11 12" key="1">
    <citation type="submission" date="2018-11" db="EMBL/GenBank/DDBJ databases">
        <title>Genome sequencing of Paenibacillus sp. KCOM 3021 (= ChDC PVNT-B20).</title>
        <authorList>
            <person name="Kook J.-K."/>
            <person name="Park S.-N."/>
            <person name="Lim Y.K."/>
        </authorList>
    </citation>
    <scope>NUCLEOTIDE SEQUENCE [LARGE SCALE GENOMIC DNA]</scope>
    <source>
        <strain evidence="11 12">KCOM 3021</strain>
    </source>
</reference>
<feature type="transmembrane region" description="Helical" evidence="9">
    <location>
        <begin position="186"/>
        <end position="206"/>
    </location>
</feature>
<dbReference type="PANTHER" id="PTHR33989:SF4">
    <property type="entry name" value="PTS SYSTEM N,N'-DIACETYLCHITOBIOSE-SPECIFIC EIIC COMPONENT"/>
    <property type="match status" value="1"/>
</dbReference>
<dbReference type="GO" id="GO:1902815">
    <property type="term" value="P:N,N'-diacetylchitobiose import"/>
    <property type="evidence" value="ECO:0007669"/>
    <property type="project" value="TreeGrafter"/>
</dbReference>
<accession>A0A3P3U4G3</accession>
<gene>
    <name evidence="11" type="ORF">EHV15_20600</name>
</gene>
<feature type="transmembrane region" description="Helical" evidence="9">
    <location>
        <begin position="392"/>
        <end position="420"/>
    </location>
</feature>
<comment type="function">
    <text evidence="8">The phosphoenolpyruvate-dependent sugar phosphotransferase system (PTS), a major carbohydrate active -transport system, catalyzes the phosphorylation of incoming sugar substrates concomitant with their translocation across the cell membrane.</text>
</comment>
<proteinExistence type="predicted"/>
<feature type="transmembrane region" description="Helical" evidence="9">
    <location>
        <begin position="239"/>
        <end position="267"/>
    </location>
</feature>
<evidence type="ECO:0000259" key="10">
    <source>
        <dbReference type="PROSITE" id="PS51105"/>
    </source>
</evidence>
<comment type="subcellular location">
    <subcellularLocation>
        <location evidence="1">Cell membrane</location>
        <topology evidence="1">Multi-pass membrane protein</topology>
    </subcellularLocation>
</comment>
<keyword evidence="5 9" id="KW-0812">Transmembrane</keyword>
<feature type="transmembrane region" description="Helical" evidence="9">
    <location>
        <begin position="295"/>
        <end position="313"/>
    </location>
</feature>
<dbReference type="Pfam" id="PF02378">
    <property type="entry name" value="PTS_EIIC"/>
    <property type="match status" value="1"/>
</dbReference>